<dbReference type="InterPro" id="IPR035093">
    <property type="entry name" value="RelE/ParE_toxin_dom_sf"/>
</dbReference>
<organism evidence="1 2">
    <name type="scientific">Skermanella cutis</name>
    <dbReference type="NCBI Taxonomy" id="2775420"/>
    <lineage>
        <taxon>Bacteria</taxon>
        <taxon>Pseudomonadati</taxon>
        <taxon>Pseudomonadota</taxon>
        <taxon>Alphaproteobacteria</taxon>
        <taxon>Rhodospirillales</taxon>
        <taxon>Azospirillaceae</taxon>
        <taxon>Skermanella</taxon>
    </lineage>
</organism>
<sequence>MQYSRTLGASLKDLSEGPDVVGVRVRDDISPGLYSLHVARKGRKGRHIVLYRASVSGEEAFVDVLRILHDSMDIMTHLPVDLTDRAKD</sequence>
<accession>A0ABX7BA88</accession>
<gene>
    <name evidence="1" type="ORF">IGS68_07425</name>
</gene>
<protein>
    <submittedName>
        <fullName evidence="1">Type II toxin-antitoxin system RelE/ParE family toxin</fullName>
    </submittedName>
</protein>
<proteinExistence type="predicted"/>
<dbReference type="EMBL" id="CP067420">
    <property type="protein sequence ID" value="QQP91039.1"/>
    <property type="molecule type" value="Genomic_DNA"/>
</dbReference>
<dbReference type="Proteomes" id="UP000595197">
    <property type="component" value="Chromosome"/>
</dbReference>
<name>A0ABX7BA88_9PROT</name>
<evidence type="ECO:0000313" key="2">
    <source>
        <dbReference type="Proteomes" id="UP000595197"/>
    </source>
</evidence>
<dbReference type="Gene3D" id="3.30.2310.20">
    <property type="entry name" value="RelE-like"/>
    <property type="match status" value="1"/>
</dbReference>
<reference evidence="1" key="1">
    <citation type="submission" date="2021-02" db="EMBL/GenBank/DDBJ databases">
        <title>Skermanella TT6 skin isolate.</title>
        <authorList>
            <person name="Lee K."/>
            <person name="Ganzorig M."/>
        </authorList>
    </citation>
    <scope>NUCLEOTIDE SEQUENCE</scope>
    <source>
        <strain evidence="1">TT6</strain>
    </source>
</reference>
<keyword evidence="2" id="KW-1185">Reference proteome</keyword>
<evidence type="ECO:0000313" key="1">
    <source>
        <dbReference type="EMBL" id="QQP91039.1"/>
    </source>
</evidence>